<dbReference type="InterPro" id="IPR049685">
    <property type="entry name" value="Ion_transpt_RnfD_Methano"/>
</dbReference>
<feature type="transmembrane region" description="Helical" evidence="9">
    <location>
        <begin position="156"/>
        <end position="175"/>
    </location>
</feature>
<dbReference type="Proteomes" id="UP000198669">
    <property type="component" value="Unassembled WGS sequence"/>
</dbReference>
<dbReference type="RefSeq" id="WP_072561391.1">
    <property type="nucleotide sequence ID" value="NZ_CP017921.1"/>
</dbReference>
<dbReference type="PANTHER" id="PTHR30578">
    <property type="entry name" value="ELECTRON TRANSPORT COMPLEX PROTEIN RNFD"/>
    <property type="match status" value="1"/>
</dbReference>
<dbReference type="EMBL" id="FNMU01000004">
    <property type="protein sequence ID" value="SDW65199.1"/>
    <property type="molecule type" value="Genomic_DNA"/>
</dbReference>
<keyword evidence="10" id="KW-0830">Ubiquinone</keyword>
<dbReference type="Pfam" id="PF03116">
    <property type="entry name" value="NQR2_RnfD_RnfE"/>
    <property type="match status" value="1"/>
</dbReference>
<evidence type="ECO:0000313" key="13">
    <source>
        <dbReference type="Proteomes" id="UP000186879"/>
    </source>
</evidence>
<dbReference type="OrthoDB" id="133092at2157"/>
<dbReference type="AlphaFoldDB" id="A0A1L3Q294"/>
<evidence type="ECO:0000313" key="10">
    <source>
        <dbReference type="EMBL" id="APH38953.1"/>
    </source>
</evidence>
<evidence type="ECO:0000256" key="4">
    <source>
        <dbReference type="ARBA" id="ARBA00022643"/>
    </source>
</evidence>
<evidence type="ECO:0000256" key="7">
    <source>
        <dbReference type="ARBA" id="ARBA00022989"/>
    </source>
</evidence>
<keyword evidence="6" id="KW-1278">Translocase</keyword>
<feature type="transmembrane region" description="Helical" evidence="9">
    <location>
        <begin position="118"/>
        <end position="136"/>
    </location>
</feature>
<evidence type="ECO:0000313" key="14">
    <source>
        <dbReference type="Proteomes" id="UP000198669"/>
    </source>
</evidence>
<feature type="transmembrane region" description="Helical" evidence="9">
    <location>
        <begin position="233"/>
        <end position="261"/>
    </location>
</feature>
<reference evidence="10 13" key="1">
    <citation type="submission" date="2016-10" db="EMBL/GenBank/DDBJ databases">
        <title>Methanohalophilus halophilus.</title>
        <authorList>
            <person name="L'haridon S."/>
        </authorList>
    </citation>
    <scope>NUCLEOTIDE SEQUENCE [LARGE SCALE GENOMIC DNA]</scope>
    <source>
        <strain evidence="10 13">Z-7982</strain>
    </source>
</reference>
<dbReference type="STRING" id="2177.BHR79_05250"/>
<gene>
    <name evidence="10" type="ORF">BHR79_05250</name>
    <name evidence="11" type="ORF">EFE40_04995</name>
    <name evidence="12" type="ORF">SAMN04515625_1321</name>
</gene>
<dbReference type="NCBIfam" id="NF041838">
    <property type="entry name" value="rnfD_Methano"/>
    <property type="match status" value="1"/>
</dbReference>
<evidence type="ECO:0000313" key="15">
    <source>
        <dbReference type="Proteomes" id="UP000267921"/>
    </source>
</evidence>
<evidence type="ECO:0000313" key="11">
    <source>
        <dbReference type="EMBL" id="RNI09990.1"/>
    </source>
</evidence>
<accession>A0A1L3Q294</accession>
<feature type="transmembrane region" description="Helical" evidence="9">
    <location>
        <begin position="182"/>
        <end position="199"/>
    </location>
</feature>
<feature type="transmembrane region" description="Helical" evidence="9">
    <location>
        <begin position="93"/>
        <end position="111"/>
    </location>
</feature>
<feature type="transmembrane region" description="Helical" evidence="9">
    <location>
        <begin position="36"/>
        <end position="57"/>
    </location>
</feature>
<reference evidence="11 15" key="3">
    <citation type="submission" date="2018-10" db="EMBL/GenBank/DDBJ databases">
        <title>Cultivation of a novel Methanohalophilus strain from Kebrit Deep of the Red Sea and a genomic comparison of members of the genus Methanohalophilus.</title>
        <authorList>
            <person name="Guan Y."/>
            <person name="Ngugi D.K."/>
            <person name="Stingl U."/>
        </authorList>
    </citation>
    <scope>NUCLEOTIDE SEQUENCE [LARGE SCALE GENOMIC DNA]</scope>
    <source>
        <strain evidence="11 15">DSM 3094</strain>
    </source>
</reference>
<keyword evidence="2" id="KW-0597">Phosphoprotein</keyword>
<evidence type="ECO:0000256" key="1">
    <source>
        <dbReference type="ARBA" id="ARBA00022448"/>
    </source>
</evidence>
<sequence length="307" mass="33429">MTLTISAPPHIKQDTTFRKITWIKFLALLPVSLVSVYFFGLYALALILAGIGMAVVTEVVIQKAFKKEVTVTNGHAPLIGLMVALLVPGEAPIWIPIVGAFFAVAIGKHAFGGIGSYIFNPVLVAWVFLQLAYWSAMYPASFPELGGISDLFLENGAGLLVGVSPIALVGGLYLILKRYVEWKVPLFYALTTLVLALLIGDKLSHVVTGAFVFGVLFLATDSPSSPVTKNGRIIYGIFCGLLTVIYGHFANYIFAVFYGIFLANCVASFIDNNTLPRSFGEESLLQRKYRLMVDKIPLEKLGVKIDD</sequence>
<feature type="transmembrane region" description="Helical" evidence="9">
    <location>
        <begin position="205"/>
        <end position="221"/>
    </location>
</feature>
<name>A0A1L3Q294_9EURY</name>
<dbReference type="PANTHER" id="PTHR30578:SF0">
    <property type="entry name" value="ION-TRANSLOCATING OXIDOREDUCTASE COMPLEX SUBUNIT D"/>
    <property type="match status" value="1"/>
</dbReference>
<dbReference type="GO" id="GO:0005886">
    <property type="term" value="C:plasma membrane"/>
    <property type="evidence" value="ECO:0007669"/>
    <property type="project" value="TreeGrafter"/>
</dbReference>
<keyword evidence="8 9" id="KW-0472">Membrane</keyword>
<dbReference type="GO" id="GO:0055085">
    <property type="term" value="P:transmembrane transport"/>
    <property type="evidence" value="ECO:0007669"/>
    <property type="project" value="InterPro"/>
</dbReference>
<evidence type="ECO:0000256" key="6">
    <source>
        <dbReference type="ARBA" id="ARBA00022967"/>
    </source>
</evidence>
<dbReference type="Proteomes" id="UP000267921">
    <property type="component" value="Unassembled WGS sequence"/>
</dbReference>
<dbReference type="KEGG" id="mhaz:BHR79_05250"/>
<dbReference type="GeneID" id="30583149"/>
<evidence type="ECO:0000313" key="12">
    <source>
        <dbReference type="EMBL" id="SDW65199.1"/>
    </source>
</evidence>
<evidence type="ECO:0000256" key="9">
    <source>
        <dbReference type="SAM" id="Phobius"/>
    </source>
</evidence>
<proteinExistence type="predicted"/>
<dbReference type="InterPro" id="IPR004338">
    <property type="entry name" value="NqrB/RnfD"/>
</dbReference>
<organism evidence="10 13">
    <name type="scientific">Methanohalophilus halophilus</name>
    <dbReference type="NCBI Taxonomy" id="2177"/>
    <lineage>
        <taxon>Archaea</taxon>
        <taxon>Methanobacteriati</taxon>
        <taxon>Methanobacteriota</taxon>
        <taxon>Stenosarchaea group</taxon>
        <taxon>Methanomicrobia</taxon>
        <taxon>Methanosarcinales</taxon>
        <taxon>Methanosarcinaceae</taxon>
        <taxon>Methanohalophilus</taxon>
    </lineage>
</organism>
<keyword evidence="5 9" id="KW-0812">Transmembrane</keyword>
<reference evidence="12 14" key="2">
    <citation type="submission" date="2016-10" db="EMBL/GenBank/DDBJ databases">
        <authorList>
            <person name="de Groot N.N."/>
        </authorList>
    </citation>
    <scope>NUCLEOTIDE SEQUENCE [LARGE SCALE GENOMIC DNA]</scope>
    <source>
        <strain evidence="12 14">Z-7982</strain>
    </source>
</reference>
<keyword evidence="7 9" id="KW-1133">Transmembrane helix</keyword>
<keyword evidence="4" id="KW-0288">FMN</keyword>
<evidence type="ECO:0000256" key="8">
    <source>
        <dbReference type="ARBA" id="ARBA00023136"/>
    </source>
</evidence>
<evidence type="ECO:0000256" key="2">
    <source>
        <dbReference type="ARBA" id="ARBA00022553"/>
    </source>
</evidence>
<evidence type="ECO:0000256" key="3">
    <source>
        <dbReference type="ARBA" id="ARBA00022630"/>
    </source>
</evidence>
<keyword evidence="13" id="KW-1185">Reference proteome</keyword>
<protein>
    <submittedName>
        <fullName evidence="12">Electron transport complex protein RnfD</fullName>
    </submittedName>
    <submittedName>
        <fullName evidence="10">NADH:ubiquinone oxidoreductase</fullName>
    </submittedName>
</protein>
<dbReference type="Proteomes" id="UP000186879">
    <property type="component" value="Chromosome"/>
</dbReference>
<keyword evidence="1" id="KW-0813">Transport</keyword>
<keyword evidence="3" id="KW-0285">Flavoprotein</keyword>
<evidence type="ECO:0000256" key="5">
    <source>
        <dbReference type="ARBA" id="ARBA00022692"/>
    </source>
</evidence>
<dbReference type="EMBL" id="CP017921">
    <property type="protein sequence ID" value="APH38953.1"/>
    <property type="molecule type" value="Genomic_DNA"/>
</dbReference>
<dbReference type="EMBL" id="RJJG01000003">
    <property type="protein sequence ID" value="RNI09990.1"/>
    <property type="molecule type" value="Genomic_DNA"/>
</dbReference>